<evidence type="ECO:0000256" key="5">
    <source>
        <dbReference type="ARBA" id="ARBA00022989"/>
    </source>
</evidence>
<feature type="compositionally biased region" description="Acidic residues" evidence="7">
    <location>
        <begin position="269"/>
        <end position="282"/>
    </location>
</feature>
<feature type="transmembrane region" description="Helical" evidence="8">
    <location>
        <begin position="660"/>
        <end position="682"/>
    </location>
</feature>
<evidence type="ECO:0000256" key="7">
    <source>
        <dbReference type="SAM" id="MobiDB-lite"/>
    </source>
</evidence>
<organism evidence="11 12">
    <name type="scientific">Anaeramoeba flamelloides</name>
    <dbReference type="NCBI Taxonomy" id="1746091"/>
    <lineage>
        <taxon>Eukaryota</taxon>
        <taxon>Metamonada</taxon>
        <taxon>Anaeramoebidae</taxon>
        <taxon>Anaeramoeba</taxon>
    </lineage>
</organism>
<evidence type="ECO:0000256" key="1">
    <source>
        <dbReference type="ARBA" id="ARBA00004141"/>
    </source>
</evidence>
<feature type="transmembrane region" description="Helical" evidence="8">
    <location>
        <begin position="355"/>
        <end position="379"/>
    </location>
</feature>
<gene>
    <name evidence="11" type="ORF">M0813_16732</name>
</gene>
<keyword evidence="6 8" id="KW-0472">Membrane</keyword>
<comment type="subcellular location">
    <subcellularLocation>
        <location evidence="1">Membrane</location>
        <topology evidence="1">Multi-pass membrane protein</topology>
    </subcellularLocation>
</comment>
<feature type="domain" description="ABC transporter" evidence="9">
    <location>
        <begin position="25"/>
        <end position="251"/>
    </location>
</feature>
<dbReference type="InterPro" id="IPR017871">
    <property type="entry name" value="ABC_transporter-like_CS"/>
</dbReference>
<dbReference type="InterPro" id="IPR027417">
    <property type="entry name" value="P-loop_NTPase"/>
</dbReference>
<proteinExistence type="predicted"/>
<feature type="transmembrane region" description="Helical" evidence="8">
    <location>
        <begin position="550"/>
        <end position="573"/>
    </location>
</feature>
<feature type="transmembrane region" description="Helical" evidence="8">
    <location>
        <begin position="594"/>
        <end position="617"/>
    </location>
</feature>
<dbReference type="InterPro" id="IPR003593">
    <property type="entry name" value="AAA+_ATPase"/>
</dbReference>
<keyword evidence="2 8" id="KW-0812">Transmembrane</keyword>
<dbReference type="Pfam" id="PF00005">
    <property type="entry name" value="ABC_tran"/>
    <property type="match status" value="1"/>
</dbReference>
<protein>
    <submittedName>
        <fullName evidence="11">Uncharacterized protein</fullName>
    </submittedName>
</protein>
<feature type="compositionally biased region" description="Basic and acidic residues" evidence="7">
    <location>
        <begin position="308"/>
        <end position="326"/>
    </location>
</feature>
<dbReference type="InterPro" id="IPR003439">
    <property type="entry name" value="ABC_transporter-like_ATP-bd"/>
</dbReference>
<dbReference type="PROSITE" id="PS51012">
    <property type="entry name" value="ABC_TM2"/>
    <property type="match status" value="1"/>
</dbReference>
<dbReference type="PANTHER" id="PTHR43038:SF3">
    <property type="entry name" value="ABC TRANSPORTER G FAMILY MEMBER 20 ISOFORM X1"/>
    <property type="match status" value="1"/>
</dbReference>
<keyword evidence="12" id="KW-1185">Reference proteome</keyword>
<reference evidence="11" key="1">
    <citation type="submission" date="2022-08" db="EMBL/GenBank/DDBJ databases">
        <title>Novel sulfate-reducing endosymbionts in the free-living metamonad Anaeramoeba.</title>
        <authorList>
            <person name="Jerlstrom-Hultqvist J."/>
            <person name="Cepicka I."/>
            <person name="Gallot-Lavallee L."/>
            <person name="Salas-Leiva D."/>
            <person name="Curtis B.A."/>
            <person name="Zahonova K."/>
            <person name="Pipaliya S."/>
            <person name="Dacks J."/>
            <person name="Roger A.J."/>
        </authorList>
    </citation>
    <scope>NUCLEOTIDE SEQUENCE</scope>
    <source>
        <strain evidence="11">Schooner1</strain>
    </source>
</reference>
<evidence type="ECO:0000313" key="12">
    <source>
        <dbReference type="Proteomes" id="UP001150062"/>
    </source>
</evidence>
<keyword evidence="3" id="KW-0547">Nucleotide-binding</keyword>
<dbReference type="InterPro" id="IPR013525">
    <property type="entry name" value="ABC2_TM"/>
</dbReference>
<name>A0ABQ8YYQ7_9EUKA</name>
<accession>A0ABQ8YYQ7</accession>
<dbReference type="PROSITE" id="PS50893">
    <property type="entry name" value="ABC_TRANSPORTER_2"/>
    <property type="match status" value="1"/>
</dbReference>
<dbReference type="CDD" id="cd03230">
    <property type="entry name" value="ABC_DR_subfamily_A"/>
    <property type="match status" value="1"/>
</dbReference>
<dbReference type="Pfam" id="PF12698">
    <property type="entry name" value="ABC2_membrane_3"/>
    <property type="match status" value="1"/>
</dbReference>
<dbReference type="SMART" id="SM00382">
    <property type="entry name" value="AAA"/>
    <property type="match status" value="1"/>
</dbReference>
<dbReference type="EMBL" id="JAOAOG010000092">
    <property type="protein sequence ID" value="KAJ6249767.1"/>
    <property type="molecule type" value="Genomic_DNA"/>
</dbReference>
<evidence type="ECO:0000256" key="2">
    <source>
        <dbReference type="ARBA" id="ARBA00022692"/>
    </source>
</evidence>
<sequence length="779" mass="88248">MSINSNEFQSESETQPTLQDEEHVIKIENLFGGYDQRKPFIHNLNLKVKKGEIYSLLGPSAAGKTTLLKLILGLLIKMKGKISIFGEEPSLSLGPKIGYMPQDLSLYEQGTAQQVLRFFATLNGVDKAKTNSRIKTLMEFLQLPKTGRSMSQLSGGQRRRVSLAIALLHEPDLLILDEPTVGVDPLLRQKIWGLMRSLTKKGVTVIITTHYIEEAIDGDAVGFIRNGTIIEEGKPYDLMKKHKCNTLEDTFLALCKKKDKGILVREQSENEDANELVPELEDPQSVSEKEILQKDKESSDSSTTDFSDQERSKDLISEYEKKNKDSKNKKKRKMKLRLDPKKIWAITKIKYQVFIAYKIILLFSIALPTLLVLASSVAFGKSPHSLNFAIITEDEGLVAPEMLSQIPLLKPNDGPLNLGDEFAKELKTRNKNPSSILQVKTEYKTIGSAREAIEKGDLWGVLYIPKHFTFGLFLRFYACSKNHTIIEWSIGDLYMDMSNAEIGLTIVEEIDNTFVAVGDRLLQNRKNQLQLPYNIEKPIYGKLHPKYKDFVTPGIMIMVGFSFPMFLGSIGMVREAMLGVTSRIWATGTGRFEVVLGTVTAITLLLLLQLAVLFPSVIYGFKVPMEGNIFYVLLDIFSLGLFGQSLGALIGFLATHEFQAMIYAFLLFFINYSLAGSVWPALAQPQWLYKITQFLPTSRAVLISRSVMSKGWGFKHQQVWFSFVIVFLWLIIFVLLTGIFTKTTIKPKTPWFWEKWFQMGKKKKKKKKFDNQLINQPIN</sequence>
<dbReference type="InterPro" id="IPR047817">
    <property type="entry name" value="ABC2_TM_bact-type"/>
</dbReference>
<dbReference type="PANTHER" id="PTHR43038">
    <property type="entry name" value="ATP-BINDING CASSETTE, SUB-FAMILY H, MEMBER 1"/>
    <property type="match status" value="1"/>
</dbReference>
<feature type="compositionally biased region" description="Basic and acidic residues" evidence="7">
    <location>
        <begin position="287"/>
        <end position="299"/>
    </location>
</feature>
<feature type="transmembrane region" description="Helical" evidence="8">
    <location>
        <begin position="719"/>
        <end position="740"/>
    </location>
</feature>
<evidence type="ECO:0000313" key="11">
    <source>
        <dbReference type="EMBL" id="KAJ6249767.1"/>
    </source>
</evidence>
<evidence type="ECO:0000256" key="6">
    <source>
        <dbReference type="ARBA" id="ARBA00023136"/>
    </source>
</evidence>
<dbReference type="PROSITE" id="PS00211">
    <property type="entry name" value="ABC_TRANSPORTER_1"/>
    <property type="match status" value="1"/>
</dbReference>
<evidence type="ECO:0000256" key="8">
    <source>
        <dbReference type="SAM" id="Phobius"/>
    </source>
</evidence>
<evidence type="ECO:0000259" key="10">
    <source>
        <dbReference type="PROSITE" id="PS51012"/>
    </source>
</evidence>
<keyword evidence="5 8" id="KW-1133">Transmembrane helix</keyword>
<dbReference type="Proteomes" id="UP001150062">
    <property type="component" value="Unassembled WGS sequence"/>
</dbReference>
<evidence type="ECO:0000256" key="4">
    <source>
        <dbReference type="ARBA" id="ARBA00022840"/>
    </source>
</evidence>
<dbReference type="SUPFAM" id="SSF52540">
    <property type="entry name" value="P-loop containing nucleoside triphosphate hydrolases"/>
    <property type="match status" value="1"/>
</dbReference>
<evidence type="ECO:0000256" key="3">
    <source>
        <dbReference type="ARBA" id="ARBA00022741"/>
    </source>
</evidence>
<keyword evidence="4" id="KW-0067">ATP-binding</keyword>
<feature type="region of interest" description="Disordered" evidence="7">
    <location>
        <begin position="267"/>
        <end position="333"/>
    </location>
</feature>
<feature type="transmembrane region" description="Helical" evidence="8">
    <location>
        <begin position="629"/>
        <end position="653"/>
    </location>
</feature>
<comment type="caution">
    <text evidence="11">The sequence shown here is derived from an EMBL/GenBank/DDBJ whole genome shotgun (WGS) entry which is preliminary data.</text>
</comment>
<evidence type="ECO:0000259" key="9">
    <source>
        <dbReference type="PROSITE" id="PS50893"/>
    </source>
</evidence>
<feature type="domain" description="ABC transmembrane type-2" evidence="10">
    <location>
        <begin position="515"/>
        <end position="744"/>
    </location>
</feature>
<dbReference type="Gene3D" id="3.40.50.300">
    <property type="entry name" value="P-loop containing nucleotide triphosphate hydrolases"/>
    <property type="match status" value="1"/>
</dbReference>